<dbReference type="GO" id="GO:0016829">
    <property type="term" value="F:lyase activity"/>
    <property type="evidence" value="ECO:0007669"/>
    <property type="project" value="UniProtKB-KW"/>
</dbReference>
<feature type="chain" id="PRO_5003437055" evidence="1">
    <location>
        <begin position="18"/>
        <end position="250"/>
    </location>
</feature>
<feature type="signal peptide" evidence="1">
    <location>
        <begin position="1"/>
        <end position="17"/>
    </location>
</feature>
<dbReference type="Gene3D" id="2.60.120.200">
    <property type="match status" value="1"/>
</dbReference>
<dbReference type="OrthoDB" id="77013at2759"/>
<dbReference type="Pfam" id="PF08787">
    <property type="entry name" value="Alginate_lyase2"/>
    <property type="match status" value="1"/>
</dbReference>
<keyword evidence="3" id="KW-0456">Lyase</keyword>
<dbReference type="SUPFAM" id="SSF49899">
    <property type="entry name" value="Concanavalin A-like lectins/glucanases"/>
    <property type="match status" value="1"/>
</dbReference>
<evidence type="ECO:0000256" key="1">
    <source>
        <dbReference type="SAM" id="SignalP"/>
    </source>
</evidence>
<gene>
    <name evidence="3" type="ORF">THITE_2054124</name>
</gene>
<protein>
    <submittedName>
        <fullName evidence="3">Polysaccharide lyase family 7 protein</fullName>
    </submittedName>
</protein>
<proteinExistence type="predicted"/>
<organism evidence="3 4">
    <name type="scientific">Thermothielavioides terrestris (strain ATCC 38088 / NRRL 8126)</name>
    <name type="common">Thielavia terrestris</name>
    <dbReference type="NCBI Taxonomy" id="578455"/>
    <lineage>
        <taxon>Eukaryota</taxon>
        <taxon>Fungi</taxon>
        <taxon>Dikarya</taxon>
        <taxon>Ascomycota</taxon>
        <taxon>Pezizomycotina</taxon>
        <taxon>Sordariomycetes</taxon>
        <taxon>Sordariomycetidae</taxon>
        <taxon>Sordariales</taxon>
        <taxon>Chaetomiaceae</taxon>
        <taxon>Thermothielavioides</taxon>
        <taxon>Thermothielavioides terrestris</taxon>
    </lineage>
</organism>
<dbReference type="InterPro" id="IPR014895">
    <property type="entry name" value="Alginate_lyase_2"/>
</dbReference>
<dbReference type="EMBL" id="CP003012">
    <property type="protein sequence ID" value="AEO68682.1"/>
    <property type="molecule type" value="Genomic_DNA"/>
</dbReference>
<name>G2R9E1_THETT</name>
<dbReference type="InterPro" id="IPR013320">
    <property type="entry name" value="ConA-like_dom_sf"/>
</dbReference>
<evidence type="ECO:0000313" key="3">
    <source>
        <dbReference type="EMBL" id="AEO68682.1"/>
    </source>
</evidence>
<reference evidence="3 4" key="1">
    <citation type="journal article" date="2011" name="Nat. Biotechnol.">
        <title>Comparative genomic analysis of the thermophilic biomass-degrading fungi Myceliophthora thermophila and Thielavia terrestris.</title>
        <authorList>
            <person name="Berka R.M."/>
            <person name="Grigoriev I.V."/>
            <person name="Otillar R."/>
            <person name="Salamov A."/>
            <person name="Grimwood J."/>
            <person name="Reid I."/>
            <person name="Ishmael N."/>
            <person name="John T."/>
            <person name="Darmond C."/>
            <person name="Moisan M.-C."/>
            <person name="Henrissat B."/>
            <person name="Coutinho P.M."/>
            <person name="Lombard V."/>
            <person name="Natvig D.O."/>
            <person name="Lindquist E."/>
            <person name="Schmutz J."/>
            <person name="Lucas S."/>
            <person name="Harris P."/>
            <person name="Powlowski J."/>
            <person name="Bellemare A."/>
            <person name="Taylor D."/>
            <person name="Butler G."/>
            <person name="de Vries R.P."/>
            <person name="Allijn I.E."/>
            <person name="van den Brink J."/>
            <person name="Ushinsky S."/>
            <person name="Storms R."/>
            <person name="Powell A.J."/>
            <person name="Paulsen I.T."/>
            <person name="Elbourne L.D.H."/>
            <person name="Baker S.E."/>
            <person name="Magnuson J."/>
            <person name="LaBoissiere S."/>
            <person name="Clutterbuck A.J."/>
            <person name="Martinez D."/>
            <person name="Wogulis M."/>
            <person name="de Leon A.L."/>
            <person name="Rey M.W."/>
            <person name="Tsang A."/>
        </authorList>
    </citation>
    <scope>NUCLEOTIDE SEQUENCE [LARGE SCALE GENOMIC DNA]</scope>
    <source>
        <strain evidence="4">ATCC 38088 / NRRL 8126</strain>
    </source>
</reference>
<dbReference type="RefSeq" id="XP_003655018.1">
    <property type="nucleotide sequence ID" value="XM_003654970.1"/>
</dbReference>
<dbReference type="AlphaFoldDB" id="G2R9E1"/>
<dbReference type="HOGENOM" id="CLU_081538_1_0_1"/>
<accession>G2R9E1</accession>
<sequence>MLSLFHALVWWVACVVAALNPLCAPGGNFDMRYWNLQLPIGSKGHPTTISSADLQGCCGYQNWDYFFTEHSDGALVMKVPGSPSSAGCVTTAHSLHCSTELRELDPANGKPSSWDPNQAVNRLFARLACSQPGDGAGTVVGQIHIDDSVSTKPVAELYYDADGNLTVGVERNRTGGNQVRFPAGHVPVGQTFTYEIRYESNVLSVIIDGGCPQVFPTFQLDAPRSYFKVGNYLQGSTASDVHFFEIQVTH</sequence>
<dbReference type="Proteomes" id="UP000008181">
    <property type="component" value="Chromosome 4"/>
</dbReference>
<dbReference type="eggNOG" id="ENOG502QVMP">
    <property type="taxonomic scope" value="Eukaryota"/>
</dbReference>
<evidence type="ECO:0000259" key="2">
    <source>
        <dbReference type="Pfam" id="PF08787"/>
    </source>
</evidence>
<keyword evidence="4" id="KW-1185">Reference proteome</keyword>
<evidence type="ECO:0000313" key="4">
    <source>
        <dbReference type="Proteomes" id="UP000008181"/>
    </source>
</evidence>
<keyword evidence="1" id="KW-0732">Signal</keyword>
<feature type="domain" description="Alginate lyase 2" evidence="2">
    <location>
        <begin position="29"/>
        <end position="250"/>
    </location>
</feature>
<dbReference type="KEGG" id="ttt:THITE_2054124"/>
<dbReference type="GeneID" id="11524171"/>